<comment type="caution">
    <text evidence="8">The sequence shown here is derived from an EMBL/GenBank/DDBJ whole genome shotgun (WGS) entry which is preliminary data.</text>
</comment>
<dbReference type="InterPro" id="IPR003594">
    <property type="entry name" value="HATPase_dom"/>
</dbReference>
<evidence type="ECO:0000256" key="3">
    <source>
        <dbReference type="ARBA" id="ARBA00023012"/>
    </source>
</evidence>
<dbReference type="GO" id="GO:0000155">
    <property type="term" value="F:phosphorelay sensor kinase activity"/>
    <property type="evidence" value="ECO:0007669"/>
    <property type="project" value="InterPro"/>
</dbReference>
<dbReference type="Gene3D" id="1.20.5.1930">
    <property type="match status" value="1"/>
</dbReference>
<dbReference type="PANTHER" id="PTHR24421:SF63">
    <property type="entry name" value="SENSOR HISTIDINE KINASE DESK"/>
    <property type="match status" value="1"/>
</dbReference>
<dbReference type="InterPro" id="IPR011712">
    <property type="entry name" value="Sig_transdc_His_kin_sub3_dim/P"/>
</dbReference>
<feature type="transmembrane region" description="Helical" evidence="6">
    <location>
        <begin position="171"/>
        <end position="188"/>
    </location>
</feature>
<evidence type="ECO:0000256" key="4">
    <source>
        <dbReference type="SAM" id="Coils"/>
    </source>
</evidence>
<feature type="coiled-coil region" evidence="4">
    <location>
        <begin position="194"/>
        <end position="221"/>
    </location>
</feature>
<evidence type="ECO:0000256" key="2">
    <source>
        <dbReference type="ARBA" id="ARBA00022777"/>
    </source>
</evidence>
<keyword evidence="9" id="KW-1185">Reference proteome</keyword>
<feature type="transmembrane region" description="Helical" evidence="6">
    <location>
        <begin position="144"/>
        <end position="165"/>
    </location>
</feature>
<dbReference type="SMART" id="SM00387">
    <property type="entry name" value="HATPase_c"/>
    <property type="match status" value="1"/>
</dbReference>
<gene>
    <name evidence="8" type="ORF">DAERI_130085</name>
</gene>
<reference evidence="9" key="1">
    <citation type="submission" date="2018-01" db="EMBL/GenBank/DDBJ databases">
        <title>Draft Genome Sequence of the Radioresistant Bacterium Deinococcus aerius TR0125, Isolated from the Higher Atmosphere above Japan.</title>
        <authorList>
            <person name="Satoh K."/>
            <person name="Arai H."/>
            <person name="Sanzen T."/>
            <person name="Kawaguchi Y."/>
            <person name="Hayashi H."/>
            <person name="Yokobori S."/>
            <person name="Yamagishi A."/>
            <person name="Oono Y."/>
            <person name="Narumi I."/>
        </authorList>
    </citation>
    <scope>NUCLEOTIDE SEQUENCE [LARGE SCALE GENOMIC DNA]</scope>
    <source>
        <strain evidence="9">TR0125</strain>
    </source>
</reference>
<evidence type="ECO:0000256" key="1">
    <source>
        <dbReference type="ARBA" id="ARBA00022679"/>
    </source>
</evidence>
<dbReference type="PANTHER" id="PTHR24421">
    <property type="entry name" value="NITRATE/NITRITE SENSOR PROTEIN NARX-RELATED"/>
    <property type="match status" value="1"/>
</dbReference>
<evidence type="ECO:0000313" key="8">
    <source>
        <dbReference type="EMBL" id="GBF07255.1"/>
    </source>
</evidence>
<dbReference type="InterPro" id="IPR036890">
    <property type="entry name" value="HATPase_C_sf"/>
</dbReference>
<name>A0A2I9E126_9DEIO</name>
<dbReference type="Pfam" id="PF02518">
    <property type="entry name" value="HATPase_c"/>
    <property type="match status" value="1"/>
</dbReference>
<keyword evidence="2 8" id="KW-0418">Kinase</keyword>
<keyword evidence="6" id="KW-0472">Membrane</keyword>
<feature type="region of interest" description="Disordered" evidence="5">
    <location>
        <begin position="380"/>
        <end position="411"/>
    </location>
</feature>
<evidence type="ECO:0000259" key="7">
    <source>
        <dbReference type="SMART" id="SM00387"/>
    </source>
</evidence>
<dbReference type="Pfam" id="PF07730">
    <property type="entry name" value="HisKA_3"/>
    <property type="match status" value="1"/>
</dbReference>
<sequence length="411" mass="44488">MRGTRATEAGEECIMGNDAPPLAVGGGPMTRPVTHRRAPIWDLFPLFWLAFLAFPVAGFLEQARTVGQIALFVGLLALFLGLYVSVFRFRPGVYRTPQAQERWALTGWAASLMTYFALFPLTGGGGGAFLIYGASMIGFQPRTALALWLAFLNMAVMVFPFWTGTYHPEDLWWLAPNLVFTLVAAYANHASYGQRIARAQLEQVQREKERLAADAERERIARDLHDLLGHTLSVIVLKSELASKLAERDPARAAAEIREVERISRDALSEVRAAVSGYRGSGLKAELARAKVALDAAGVRLNVTGPLPDLPTPTEASAAMLLREAVTNVIRHAHAREVEVTLTRTGRGHRLVIRDDGVGGDSPEGSGLTGMRERLRAIGGSLTRDGSRGTTLTADLPDDVGGPSAGELVRA</sequence>
<dbReference type="AlphaFoldDB" id="A0A2I9E126"/>
<proteinExistence type="predicted"/>
<keyword evidence="6" id="KW-0812">Transmembrane</keyword>
<feature type="transmembrane region" description="Helical" evidence="6">
    <location>
        <begin position="69"/>
        <end position="89"/>
    </location>
</feature>
<dbReference type="CDD" id="cd16917">
    <property type="entry name" value="HATPase_UhpB-NarQ-NarX-like"/>
    <property type="match status" value="1"/>
</dbReference>
<dbReference type="GO" id="GO:0016020">
    <property type="term" value="C:membrane"/>
    <property type="evidence" value="ECO:0007669"/>
    <property type="project" value="InterPro"/>
</dbReference>
<organism evidence="8 9">
    <name type="scientific">Deinococcus aerius</name>
    <dbReference type="NCBI Taxonomy" id="200253"/>
    <lineage>
        <taxon>Bacteria</taxon>
        <taxon>Thermotogati</taxon>
        <taxon>Deinococcota</taxon>
        <taxon>Deinococci</taxon>
        <taxon>Deinococcales</taxon>
        <taxon>Deinococcaceae</taxon>
        <taxon>Deinococcus</taxon>
    </lineage>
</organism>
<evidence type="ECO:0000313" key="9">
    <source>
        <dbReference type="Proteomes" id="UP000236569"/>
    </source>
</evidence>
<feature type="transmembrane region" description="Helical" evidence="6">
    <location>
        <begin position="109"/>
        <end position="132"/>
    </location>
</feature>
<keyword evidence="4" id="KW-0175">Coiled coil</keyword>
<dbReference type="Proteomes" id="UP000236569">
    <property type="component" value="Unassembled WGS sequence"/>
</dbReference>
<keyword evidence="1" id="KW-0808">Transferase</keyword>
<evidence type="ECO:0000256" key="5">
    <source>
        <dbReference type="SAM" id="MobiDB-lite"/>
    </source>
</evidence>
<feature type="transmembrane region" description="Helical" evidence="6">
    <location>
        <begin position="38"/>
        <end position="57"/>
    </location>
</feature>
<dbReference type="InterPro" id="IPR050482">
    <property type="entry name" value="Sensor_HK_TwoCompSys"/>
</dbReference>
<dbReference type="GO" id="GO:0046983">
    <property type="term" value="F:protein dimerization activity"/>
    <property type="evidence" value="ECO:0007669"/>
    <property type="project" value="InterPro"/>
</dbReference>
<keyword evidence="6" id="KW-1133">Transmembrane helix</keyword>
<dbReference type="Gene3D" id="3.30.565.10">
    <property type="entry name" value="Histidine kinase-like ATPase, C-terminal domain"/>
    <property type="match status" value="1"/>
</dbReference>
<keyword evidence="3" id="KW-0902">Two-component regulatory system</keyword>
<accession>A0A2I9E126</accession>
<dbReference type="SUPFAM" id="SSF55874">
    <property type="entry name" value="ATPase domain of HSP90 chaperone/DNA topoisomerase II/histidine kinase"/>
    <property type="match status" value="1"/>
</dbReference>
<dbReference type="EMBL" id="BFAG01000013">
    <property type="protein sequence ID" value="GBF07255.1"/>
    <property type="molecule type" value="Genomic_DNA"/>
</dbReference>
<protein>
    <submittedName>
        <fullName evidence="8">Putative signal transduction histidine kinase</fullName>
    </submittedName>
</protein>
<feature type="domain" description="Histidine kinase/HSP90-like ATPase" evidence="7">
    <location>
        <begin position="316"/>
        <end position="400"/>
    </location>
</feature>
<evidence type="ECO:0000256" key="6">
    <source>
        <dbReference type="SAM" id="Phobius"/>
    </source>
</evidence>